<feature type="transmembrane region" description="Helical" evidence="6">
    <location>
        <begin position="220"/>
        <end position="237"/>
    </location>
</feature>
<dbReference type="PRINTS" id="PR00169">
    <property type="entry name" value="KCHANNEL"/>
</dbReference>
<feature type="transmembrane region" description="Helical" evidence="6">
    <location>
        <begin position="249"/>
        <end position="269"/>
    </location>
</feature>
<sequence>MNYFATRIIQLAYFMDSSKRYYRLKEFARKVLEHPNSKWKFYFDLFMVFLVVGSVLFLLYEVKHPEGNPYLDGFIQFSLVVFIIEYLARFWIYSDSHKIILDYYQQSLENHTHFSLLKAVGKVVRKKVEYIISPLAIIDLLAIIPSYRPLRFLRIFLLFRIFKLFCYAKSMKTFAAIISEKKFELFTLATFASFIIFAGSSAIYIFETHQNPKINTLYDAVYWAIVTMGTVGYGDIVPVTHEGMAVSMILIILGIATLAFLTSIIVSSFQTKIAELKDDRIFTDIEKLEDYILICGYGRVGEVVAKMLHDDGYPVVIIDTDPEKIKLALQRNYLGIVGDASKSKLLIKLGTSSHVSKIICVTNSDEMNVFITLTARSLSPNIEIIARVVKKQNKKKYLLAGANFAFSVDETIGLMGREYIDQPISYAALDEMLTENIGVLCESITIHPHSIFLHKTLADIKLHEKHLLLFGVARKEKEPIEELTSYPIEDKTFYFNPPLEFKIHSGDNLIVMGKKHFIAHLRKLSDQRSSL</sequence>
<dbReference type="SUPFAM" id="SSF116726">
    <property type="entry name" value="TrkA C-terminal domain-like"/>
    <property type="match status" value="1"/>
</dbReference>
<feature type="transmembrane region" description="Helical" evidence="6">
    <location>
        <begin position="74"/>
        <end position="92"/>
    </location>
</feature>
<dbReference type="Pfam" id="PF00520">
    <property type="entry name" value="Ion_trans"/>
    <property type="match status" value="1"/>
</dbReference>
<accession>D1B510</accession>
<evidence type="ECO:0000256" key="3">
    <source>
        <dbReference type="ARBA" id="ARBA00022989"/>
    </source>
</evidence>
<dbReference type="Gene3D" id="3.30.70.1450">
    <property type="entry name" value="Regulator of K+ conductance, C-terminal domain"/>
    <property type="match status" value="1"/>
</dbReference>
<feature type="domain" description="RCK N-terminal" evidence="7">
    <location>
        <begin position="289"/>
        <end position="407"/>
    </location>
</feature>
<dbReference type="EMBL" id="CP001816">
    <property type="protein sequence ID" value="ACZ13180.1"/>
    <property type="molecule type" value="Genomic_DNA"/>
</dbReference>
<dbReference type="STRING" id="525898.Sdel_2168"/>
<evidence type="ECO:0000256" key="1">
    <source>
        <dbReference type="ARBA" id="ARBA00004141"/>
    </source>
</evidence>
<proteinExistence type="predicted"/>
<dbReference type="Proteomes" id="UP000002222">
    <property type="component" value="Chromosome"/>
</dbReference>
<dbReference type="InterPro" id="IPR005821">
    <property type="entry name" value="Ion_trans_dom"/>
</dbReference>
<dbReference type="Pfam" id="PF02254">
    <property type="entry name" value="TrkA_N"/>
    <property type="match status" value="1"/>
</dbReference>
<keyword evidence="9" id="KW-1185">Reference proteome</keyword>
<dbReference type="SUPFAM" id="SSF81324">
    <property type="entry name" value="Voltage-gated potassium channels"/>
    <property type="match status" value="1"/>
</dbReference>
<dbReference type="OrthoDB" id="9781411at2"/>
<dbReference type="GO" id="GO:0016020">
    <property type="term" value="C:membrane"/>
    <property type="evidence" value="ECO:0007669"/>
    <property type="project" value="UniProtKB-SubCell"/>
</dbReference>
<dbReference type="GO" id="GO:0005216">
    <property type="term" value="F:monoatomic ion channel activity"/>
    <property type="evidence" value="ECO:0007669"/>
    <property type="project" value="InterPro"/>
</dbReference>
<dbReference type="PROSITE" id="PS51201">
    <property type="entry name" value="RCK_N"/>
    <property type="match status" value="1"/>
</dbReference>
<keyword evidence="4 6" id="KW-0472">Membrane</keyword>
<dbReference type="KEGG" id="sdl:Sdel_2168"/>
<reference evidence="8 9" key="2">
    <citation type="journal article" date="2010" name="Stand. Genomic Sci.">
        <title>Complete genome sequence of Sulfurospirillum deleyianum type strain (5175).</title>
        <authorList>
            <person name="Sikorski J."/>
            <person name="Lapidus A."/>
            <person name="Copeland A."/>
            <person name="Glavina Del Rio T."/>
            <person name="Nolan M."/>
            <person name="Lucas S."/>
            <person name="Chen F."/>
            <person name="Tice H."/>
            <person name="Cheng J.F."/>
            <person name="Saunders E."/>
            <person name="Bruce D."/>
            <person name="Goodwin L."/>
            <person name="Pitluck S."/>
            <person name="Ovchinnikova G."/>
            <person name="Pati A."/>
            <person name="Ivanova N."/>
            <person name="Mavromatis K."/>
            <person name="Chen A."/>
            <person name="Palaniappan K."/>
            <person name="Chain P."/>
            <person name="Land M."/>
            <person name="Hauser L."/>
            <person name="Chang Y.J."/>
            <person name="Jeffries C.D."/>
            <person name="Brettin T."/>
            <person name="Detter J.C."/>
            <person name="Han C."/>
            <person name="Rohde M."/>
            <person name="Lang E."/>
            <person name="Spring S."/>
            <person name="Goker M."/>
            <person name="Bristow J."/>
            <person name="Eisen J.A."/>
            <person name="Markowitz V."/>
            <person name="Hugenholtz P."/>
            <person name="Kyrpides N.C."/>
            <person name="Klenk H.P."/>
        </authorList>
    </citation>
    <scope>NUCLEOTIDE SEQUENCE [LARGE SCALE GENOMIC DNA]</scope>
    <source>
        <strain evidence="9">ATCC 51133 / DSM 6946 / 5175</strain>
    </source>
</reference>
<dbReference type="RefSeq" id="WP_012857925.1">
    <property type="nucleotide sequence ID" value="NC_013512.1"/>
</dbReference>
<evidence type="ECO:0000313" key="8">
    <source>
        <dbReference type="EMBL" id="ACZ13180.1"/>
    </source>
</evidence>
<keyword evidence="2 6" id="KW-0812">Transmembrane</keyword>
<dbReference type="InterPro" id="IPR036291">
    <property type="entry name" value="NAD(P)-bd_dom_sf"/>
</dbReference>
<organism evidence="8 9">
    <name type="scientific">Sulfurospirillum deleyianum (strain ATCC 51133 / DSM 6946 / 5175)</name>
    <dbReference type="NCBI Taxonomy" id="525898"/>
    <lineage>
        <taxon>Bacteria</taxon>
        <taxon>Pseudomonadati</taxon>
        <taxon>Campylobacterota</taxon>
        <taxon>Epsilonproteobacteria</taxon>
        <taxon>Campylobacterales</taxon>
        <taxon>Sulfurospirillaceae</taxon>
        <taxon>Sulfurospirillum</taxon>
    </lineage>
</organism>
<evidence type="ECO:0000313" key="9">
    <source>
        <dbReference type="Proteomes" id="UP000002222"/>
    </source>
</evidence>
<dbReference type="AlphaFoldDB" id="D1B510"/>
<dbReference type="InterPro" id="IPR036721">
    <property type="entry name" value="RCK_C_sf"/>
</dbReference>
<evidence type="ECO:0000256" key="6">
    <source>
        <dbReference type="SAM" id="Phobius"/>
    </source>
</evidence>
<keyword evidence="3 6" id="KW-1133">Transmembrane helix</keyword>
<feature type="transmembrane region" description="Helical" evidence="6">
    <location>
        <begin position="183"/>
        <end position="205"/>
    </location>
</feature>
<dbReference type="eggNOG" id="COG1226">
    <property type="taxonomic scope" value="Bacteria"/>
</dbReference>
<comment type="subcellular location">
    <subcellularLocation>
        <location evidence="1">Membrane</location>
        <topology evidence="1">Multi-pass membrane protein</topology>
    </subcellularLocation>
</comment>
<dbReference type="Gene3D" id="1.10.287.70">
    <property type="match status" value="1"/>
</dbReference>
<name>D1B510_SULD5</name>
<dbReference type="Gene3D" id="3.40.50.720">
    <property type="entry name" value="NAD(P)-binding Rossmann-like Domain"/>
    <property type="match status" value="1"/>
</dbReference>
<evidence type="ECO:0000256" key="4">
    <source>
        <dbReference type="ARBA" id="ARBA00023136"/>
    </source>
</evidence>
<dbReference type="PANTHER" id="PTHR43833:SF9">
    <property type="entry name" value="POTASSIUM CHANNEL PROTEIN YUGO-RELATED"/>
    <property type="match status" value="1"/>
</dbReference>
<evidence type="ECO:0000256" key="2">
    <source>
        <dbReference type="ARBA" id="ARBA00022692"/>
    </source>
</evidence>
<gene>
    <name evidence="8" type="ordered locus">Sdel_2168</name>
</gene>
<dbReference type="PANTHER" id="PTHR43833">
    <property type="entry name" value="POTASSIUM CHANNEL PROTEIN 2-RELATED-RELATED"/>
    <property type="match status" value="1"/>
</dbReference>
<dbReference type="GO" id="GO:0006813">
    <property type="term" value="P:potassium ion transport"/>
    <property type="evidence" value="ECO:0007669"/>
    <property type="project" value="InterPro"/>
</dbReference>
<dbReference type="InterPro" id="IPR003148">
    <property type="entry name" value="RCK_N"/>
</dbReference>
<feature type="transmembrane region" description="Helical" evidence="6">
    <location>
        <begin position="41"/>
        <end position="62"/>
    </location>
</feature>
<evidence type="ECO:0000256" key="5">
    <source>
        <dbReference type="ARBA" id="ARBA00029579"/>
    </source>
</evidence>
<reference evidence="9" key="1">
    <citation type="submission" date="2009-11" db="EMBL/GenBank/DDBJ databases">
        <title>The complete genome of Sulfurospirillum deleyianum DSM 6946.</title>
        <authorList>
            <consortium name="US DOE Joint Genome Institute (JGI-PGF)"/>
            <person name="Lucas S."/>
            <person name="Copeland A."/>
            <person name="Lapidus A."/>
            <person name="Glavina del Rio T."/>
            <person name="Dalin E."/>
            <person name="Tice H."/>
            <person name="Bruce D."/>
            <person name="Goodwin L."/>
            <person name="Pitluck S."/>
            <person name="Kyrpides N."/>
            <person name="Mavromatis K."/>
            <person name="Ivanova N."/>
            <person name="Ovchinnikova G."/>
            <person name="Munk A.C."/>
            <person name="Lu M."/>
            <person name="Brettin T."/>
            <person name="Detter J.C."/>
            <person name="Han C."/>
            <person name="Tapia R."/>
            <person name="Larimer F."/>
            <person name="Land M."/>
            <person name="Hauser L."/>
            <person name="Markowitz V."/>
            <person name="Cheng J.F."/>
            <person name="Hugenholtz P."/>
            <person name="Woyke T."/>
            <person name="Wu D."/>
            <person name="Aumann P."/>
            <person name="Schneider S."/>
            <person name="Lang E."/>
            <person name="Spring S."/>
            <person name="Klenk H.P."/>
            <person name="Eisen J.A."/>
        </authorList>
    </citation>
    <scope>NUCLEOTIDE SEQUENCE [LARGE SCALE GENOMIC DNA]</scope>
    <source>
        <strain evidence="9">ATCC 51133 / DSM 6946 / 5175</strain>
    </source>
</reference>
<dbReference type="InterPro" id="IPR050721">
    <property type="entry name" value="Trk_Ktr_HKT_K-transport"/>
</dbReference>
<protein>
    <recommendedName>
        <fullName evidence="5">BK channel</fullName>
    </recommendedName>
</protein>
<dbReference type="SUPFAM" id="SSF51735">
    <property type="entry name" value="NAD(P)-binding Rossmann-fold domains"/>
    <property type="match status" value="1"/>
</dbReference>
<evidence type="ECO:0000259" key="7">
    <source>
        <dbReference type="PROSITE" id="PS51201"/>
    </source>
</evidence>
<dbReference type="HOGENOM" id="CLU_011722_1_7_7"/>
<dbReference type="Gene3D" id="1.20.120.350">
    <property type="entry name" value="Voltage-gated potassium channels. Chain C"/>
    <property type="match status" value="1"/>
</dbReference>
<dbReference type="InterPro" id="IPR027359">
    <property type="entry name" value="Volt_channel_dom_sf"/>
</dbReference>